<dbReference type="Pfam" id="PF23441">
    <property type="entry name" value="SDR"/>
    <property type="match status" value="1"/>
</dbReference>
<dbReference type="EMBL" id="JAPUFD010000002">
    <property type="protein sequence ID" value="MDI1485699.1"/>
    <property type="molecule type" value="Genomic_DNA"/>
</dbReference>
<keyword evidence="3" id="KW-0560">Oxidoreductase</keyword>
<dbReference type="PANTHER" id="PTHR43477">
    <property type="entry name" value="DIHYDROANTICAPSIN 7-DEHYDROGENASE"/>
    <property type="match status" value="1"/>
</dbReference>
<sequence length="266" mass="28567">MASPNPSNYTSKLHDARVLVIGGTSGIGFGIAEALLEHNASVIISSSSEERVSNAVQRLKSTNPAGEGRIQGIVCNLASPTTVEAEVRNLFSQISPGGKLDHIIYTAGDTLAIGKFENFSLQQIQQAGMVRFFGPLIVAQQLREHLREGPASSFIMTTGGLSQRPRRDWTVIMSYLTGLEGMCRGLARDLAPRRVNLVGPGPVETELWGSHRETGDLEELKASIAGTMATGKFGEVEDVVEAYLYLMKDQNTTGSMVYTNGGGLLI</sequence>
<gene>
    <name evidence="4" type="ORF">OHK93_003888</name>
</gene>
<evidence type="ECO:0000256" key="1">
    <source>
        <dbReference type="ARBA" id="ARBA00006484"/>
    </source>
</evidence>
<name>A0AA43TS76_9LECA</name>
<dbReference type="InterPro" id="IPR002347">
    <property type="entry name" value="SDR_fam"/>
</dbReference>
<evidence type="ECO:0000256" key="3">
    <source>
        <dbReference type="ARBA" id="ARBA00023002"/>
    </source>
</evidence>
<dbReference type="InterPro" id="IPR057571">
    <property type="entry name" value="SDR_PhqE-like"/>
</dbReference>
<comment type="similarity">
    <text evidence="1">Belongs to the short-chain dehydrogenases/reductases (SDR) family.</text>
</comment>
<organism evidence="4 5">
    <name type="scientific">Ramalina farinacea</name>
    <dbReference type="NCBI Taxonomy" id="258253"/>
    <lineage>
        <taxon>Eukaryota</taxon>
        <taxon>Fungi</taxon>
        <taxon>Dikarya</taxon>
        <taxon>Ascomycota</taxon>
        <taxon>Pezizomycotina</taxon>
        <taxon>Lecanoromycetes</taxon>
        <taxon>OSLEUM clade</taxon>
        <taxon>Lecanoromycetidae</taxon>
        <taxon>Lecanorales</taxon>
        <taxon>Lecanorineae</taxon>
        <taxon>Ramalinaceae</taxon>
        <taxon>Ramalina</taxon>
    </lineage>
</organism>
<dbReference type="Gene3D" id="3.40.50.720">
    <property type="entry name" value="NAD(P)-binding Rossmann-like Domain"/>
    <property type="match status" value="1"/>
</dbReference>
<dbReference type="AlphaFoldDB" id="A0AA43TS76"/>
<dbReference type="InterPro" id="IPR036291">
    <property type="entry name" value="NAD(P)-bd_dom_sf"/>
</dbReference>
<proteinExistence type="inferred from homology"/>
<keyword evidence="5" id="KW-1185">Reference proteome</keyword>
<reference evidence="4" key="1">
    <citation type="journal article" date="2023" name="Genome Biol. Evol.">
        <title>First Whole Genome Sequence and Flow Cytometry Genome Size Data for the Lichen-Forming Fungus Ramalina farinacea (Ascomycota).</title>
        <authorList>
            <person name="Llewellyn T."/>
            <person name="Mian S."/>
            <person name="Hill R."/>
            <person name="Leitch I.J."/>
            <person name="Gaya E."/>
        </authorList>
    </citation>
    <scope>NUCLEOTIDE SEQUENCE</scope>
    <source>
        <strain evidence="4">LIQ254RAFAR</strain>
    </source>
</reference>
<dbReference type="GO" id="GO:0016491">
    <property type="term" value="F:oxidoreductase activity"/>
    <property type="evidence" value="ECO:0007669"/>
    <property type="project" value="UniProtKB-KW"/>
</dbReference>
<dbReference type="PANTHER" id="PTHR43477:SF1">
    <property type="entry name" value="DIHYDROANTICAPSIN 7-DEHYDROGENASE"/>
    <property type="match status" value="1"/>
</dbReference>
<dbReference type="CDD" id="cd05233">
    <property type="entry name" value="SDR_c"/>
    <property type="match status" value="1"/>
</dbReference>
<dbReference type="SUPFAM" id="SSF51735">
    <property type="entry name" value="NAD(P)-binding Rossmann-fold domains"/>
    <property type="match status" value="1"/>
</dbReference>
<evidence type="ECO:0000313" key="4">
    <source>
        <dbReference type="EMBL" id="MDI1485699.1"/>
    </source>
</evidence>
<comment type="caution">
    <text evidence="4">The sequence shown here is derived from an EMBL/GenBank/DDBJ whole genome shotgun (WGS) entry which is preliminary data.</text>
</comment>
<dbReference type="Proteomes" id="UP001161017">
    <property type="component" value="Unassembled WGS sequence"/>
</dbReference>
<evidence type="ECO:0000256" key="2">
    <source>
        <dbReference type="ARBA" id="ARBA00022857"/>
    </source>
</evidence>
<dbReference type="InterPro" id="IPR051122">
    <property type="entry name" value="SDR_DHRS6-like"/>
</dbReference>
<dbReference type="PRINTS" id="PR00081">
    <property type="entry name" value="GDHRDH"/>
</dbReference>
<accession>A0AA43TS76</accession>
<protein>
    <submittedName>
        <fullName evidence="4">Uncharacterized protein</fullName>
    </submittedName>
</protein>
<evidence type="ECO:0000313" key="5">
    <source>
        <dbReference type="Proteomes" id="UP001161017"/>
    </source>
</evidence>
<keyword evidence="2" id="KW-0521">NADP</keyword>